<dbReference type="EMBL" id="AP023396">
    <property type="protein sequence ID" value="BCK57722.1"/>
    <property type="molecule type" value="Genomic_DNA"/>
</dbReference>
<keyword evidence="2" id="KW-0812">Transmembrane</keyword>
<dbReference type="KEGG" id="nwl:NWFMUON74_54940"/>
<feature type="region of interest" description="Disordered" evidence="1">
    <location>
        <begin position="251"/>
        <end position="331"/>
    </location>
</feature>
<dbReference type="AlphaFoldDB" id="A0A7G1KRD4"/>
<dbReference type="RefSeq" id="WP_187684590.1">
    <property type="nucleotide sequence ID" value="NZ_AP023396.1"/>
</dbReference>
<gene>
    <name evidence="3" type="ORF">NWFMUON74_54940</name>
</gene>
<feature type="compositionally biased region" description="Low complexity" evidence="1">
    <location>
        <begin position="298"/>
        <end position="315"/>
    </location>
</feature>
<accession>A0A7G1KRD4</accession>
<evidence type="ECO:0000256" key="2">
    <source>
        <dbReference type="SAM" id="Phobius"/>
    </source>
</evidence>
<keyword evidence="2" id="KW-1133">Transmembrane helix</keyword>
<sequence>MAHPTPWGSSEASPDPPDPPGRTKRAAYRRPDLAPYLAAARENWGYVTAAVAGLVSLILLFQPWLTASGPDGRASTNAFGRIDATTAYLTAWSSDHNPIAKITGLWAIMAAAAIVVTCVTAVLSLRLRTELTSRAAAISAVVAAFFIIMTLVYINSKAPELKAMTARKYDAGGQLGSLMAWAFGNGTLAIPGIARKPYSSAGLTPWGMVAGGLSLVAAVAAVTQWLLDHPASRMRLRLKFRSPIVATSAADVAPSASDAASGPAGQATASAQAATGSSGQATASAQVATDSSGQTTISVQPGSSGQTTGSSEQSSRPAENAGEPGGSGKAD</sequence>
<evidence type="ECO:0000256" key="1">
    <source>
        <dbReference type="SAM" id="MobiDB-lite"/>
    </source>
</evidence>
<organism evidence="3 4">
    <name type="scientific">Nocardia wallacei</name>
    <dbReference type="NCBI Taxonomy" id="480035"/>
    <lineage>
        <taxon>Bacteria</taxon>
        <taxon>Bacillati</taxon>
        <taxon>Actinomycetota</taxon>
        <taxon>Actinomycetes</taxon>
        <taxon>Mycobacteriales</taxon>
        <taxon>Nocardiaceae</taxon>
        <taxon>Nocardia</taxon>
    </lineage>
</organism>
<proteinExistence type="predicted"/>
<dbReference type="GeneID" id="80349930"/>
<feature type="compositionally biased region" description="Low complexity" evidence="1">
    <location>
        <begin position="251"/>
        <end position="289"/>
    </location>
</feature>
<feature type="transmembrane region" description="Helical" evidence="2">
    <location>
        <begin position="206"/>
        <end position="227"/>
    </location>
</feature>
<keyword evidence="4" id="KW-1185">Reference proteome</keyword>
<dbReference type="Proteomes" id="UP000516173">
    <property type="component" value="Chromosome"/>
</dbReference>
<reference evidence="3 4" key="1">
    <citation type="submission" date="2020-08" db="EMBL/GenBank/DDBJ databases">
        <title>Genome Sequencing of Nocardia wallacei strain FMUON74 and assembly.</title>
        <authorList>
            <person name="Toyokawa M."/>
            <person name="Uesaka K."/>
        </authorList>
    </citation>
    <scope>NUCLEOTIDE SEQUENCE [LARGE SCALE GENOMIC DNA]</scope>
    <source>
        <strain evidence="3 4">FMUON74</strain>
    </source>
</reference>
<evidence type="ECO:0000313" key="3">
    <source>
        <dbReference type="EMBL" id="BCK57722.1"/>
    </source>
</evidence>
<feature type="transmembrane region" description="Helical" evidence="2">
    <location>
        <begin position="175"/>
        <end position="194"/>
    </location>
</feature>
<name>A0A7G1KRD4_9NOCA</name>
<feature type="transmembrane region" description="Helical" evidence="2">
    <location>
        <begin position="104"/>
        <end position="123"/>
    </location>
</feature>
<evidence type="ECO:0000313" key="4">
    <source>
        <dbReference type="Proteomes" id="UP000516173"/>
    </source>
</evidence>
<keyword evidence="2" id="KW-0472">Membrane</keyword>
<feature type="transmembrane region" description="Helical" evidence="2">
    <location>
        <begin position="44"/>
        <end position="65"/>
    </location>
</feature>
<feature type="region of interest" description="Disordered" evidence="1">
    <location>
        <begin position="1"/>
        <end position="26"/>
    </location>
</feature>
<feature type="transmembrane region" description="Helical" evidence="2">
    <location>
        <begin position="135"/>
        <end position="154"/>
    </location>
</feature>
<protein>
    <submittedName>
        <fullName evidence="3">Uncharacterized protein</fullName>
    </submittedName>
</protein>